<keyword evidence="1" id="KW-0472">Membrane</keyword>
<keyword evidence="1" id="KW-1133">Transmembrane helix</keyword>
<evidence type="ECO:0000313" key="4">
    <source>
        <dbReference type="Proteomes" id="UP000305709"/>
    </source>
</evidence>
<keyword evidence="1" id="KW-0812">Transmembrane</keyword>
<dbReference type="EMBL" id="VDFV01000014">
    <property type="protein sequence ID" value="TNC71400.1"/>
    <property type="molecule type" value="Genomic_DNA"/>
</dbReference>
<keyword evidence="4" id="KW-1185">Reference proteome</keyword>
<evidence type="ECO:0000256" key="2">
    <source>
        <dbReference type="SAM" id="SignalP"/>
    </source>
</evidence>
<dbReference type="InterPro" id="IPR013424">
    <property type="entry name" value="Ice-binding_C"/>
</dbReference>
<keyword evidence="2" id="KW-0732">Signal</keyword>
<organism evidence="3 4">
    <name type="scientific">Rubellimicrobium roseum</name>
    <dbReference type="NCBI Taxonomy" id="687525"/>
    <lineage>
        <taxon>Bacteria</taxon>
        <taxon>Pseudomonadati</taxon>
        <taxon>Pseudomonadota</taxon>
        <taxon>Alphaproteobacteria</taxon>
        <taxon>Rhodobacterales</taxon>
        <taxon>Roseobacteraceae</taxon>
        <taxon>Rubellimicrobium</taxon>
    </lineage>
</organism>
<dbReference type="NCBIfam" id="TIGR02595">
    <property type="entry name" value="PEP_CTERM"/>
    <property type="match status" value="1"/>
</dbReference>
<dbReference type="NCBIfam" id="TIGR03370">
    <property type="entry name" value="VPLPA-CTERM"/>
    <property type="match status" value="1"/>
</dbReference>
<protein>
    <submittedName>
        <fullName evidence="3">VPLPA-CTERM sorting domain-containing protein</fullName>
    </submittedName>
</protein>
<feature type="transmembrane region" description="Helical" evidence="1">
    <location>
        <begin position="152"/>
        <end position="173"/>
    </location>
</feature>
<reference evidence="3 4" key="1">
    <citation type="submission" date="2019-06" db="EMBL/GenBank/DDBJ databases">
        <authorList>
            <person name="Jiang L."/>
        </authorList>
    </citation>
    <scope>NUCLEOTIDE SEQUENCE [LARGE SCALE GENOMIC DNA]</scope>
    <source>
        <strain evidence="3 4">YIM 48858</strain>
    </source>
</reference>
<evidence type="ECO:0000256" key="1">
    <source>
        <dbReference type="SAM" id="Phobius"/>
    </source>
</evidence>
<sequence length="179" mass="17955">MMELLKAAGVAAAIMAVPVAASAATVRLDPTDSGSTYDLLADDYGFAEVFGLGTPGATLTYSFENTSDRLAALTIVGGSVLQVGASFADGISFMVGDQMFDYAEGQSDTFGTSLTVAAGETVDLVLSFGQVVDNASVAGKGSATATFTVEAAVVPVPAAGLLLLTAMGGLALARRRKSA</sequence>
<feature type="signal peptide" evidence="2">
    <location>
        <begin position="1"/>
        <end position="23"/>
    </location>
</feature>
<dbReference type="AlphaFoldDB" id="A0A5C4NBZ3"/>
<comment type="caution">
    <text evidence="3">The sequence shown here is derived from an EMBL/GenBank/DDBJ whole genome shotgun (WGS) entry which is preliminary data.</text>
</comment>
<accession>A0A5C4NBZ3</accession>
<name>A0A5C4NBZ3_9RHOB</name>
<dbReference type="RefSeq" id="WP_139081853.1">
    <property type="nucleotide sequence ID" value="NZ_VDFV01000014.1"/>
</dbReference>
<dbReference type="InterPro" id="IPR022472">
    <property type="entry name" value="VPLPA-CTERM"/>
</dbReference>
<feature type="chain" id="PRO_5023056319" evidence="2">
    <location>
        <begin position="24"/>
        <end position="179"/>
    </location>
</feature>
<evidence type="ECO:0000313" key="3">
    <source>
        <dbReference type="EMBL" id="TNC71400.1"/>
    </source>
</evidence>
<dbReference type="Proteomes" id="UP000305709">
    <property type="component" value="Unassembled WGS sequence"/>
</dbReference>
<proteinExistence type="predicted"/>
<gene>
    <name evidence="3" type="ORF">FHG71_11640</name>
</gene>